<dbReference type="GO" id="GO:0008270">
    <property type="term" value="F:zinc ion binding"/>
    <property type="evidence" value="ECO:0007669"/>
    <property type="project" value="InterPro"/>
</dbReference>
<keyword evidence="4" id="KW-0539">Nucleus</keyword>
<keyword evidence="9" id="KW-1185">Reference proteome</keyword>
<evidence type="ECO:0000256" key="6">
    <source>
        <dbReference type="SAM" id="Phobius"/>
    </source>
</evidence>
<keyword evidence="6" id="KW-0812">Transmembrane</keyword>
<dbReference type="CDD" id="cd12148">
    <property type="entry name" value="fungal_TF_MHR"/>
    <property type="match status" value="1"/>
</dbReference>
<evidence type="ECO:0000313" key="8">
    <source>
        <dbReference type="EMBL" id="KAJ5387135.1"/>
    </source>
</evidence>
<dbReference type="OrthoDB" id="3014581at2759"/>
<evidence type="ECO:0000256" key="4">
    <source>
        <dbReference type="ARBA" id="ARBA00023242"/>
    </source>
</evidence>
<dbReference type="GO" id="GO:0006351">
    <property type="term" value="P:DNA-templated transcription"/>
    <property type="evidence" value="ECO:0007669"/>
    <property type="project" value="InterPro"/>
</dbReference>
<dbReference type="AlphaFoldDB" id="A0A9W9VQ09"/>
<feature type="compositionally biased region" description="Polar residues" evidence="5">
    <location>
        <begin position="45"/>
        <end position="54"/>
    </location>
</feature>
<evidence type="ECO:0000313" key="9">
    <source>
        <dbReference type="Proteomes" id="UP001147747"/>
    </source>
</evidence>
<evidence type="ECO:0000256" key="2">
    <source>
        <dbReference type="ARBA" id="ARBA00023015"/>
    </source>
</evidence>
<dbReference type="GO" id="GO:0003677">
    <property type="term" value="F:DNA binding"/>
    <property type="evidence" value="ECO:0007669"/>
    <property type="project" value="InterPro"/>
</dbReference>
<evidence type="ECO:0000256" key="3">
    <source>
        <dbReference type="ARBA" id="ARBA00023163"/>
    </source>
</evidence>
<dbReference type="PANTHER" id="PTHR31001:SF90">
    <property type="entry name" value="CENTROMERE DNA-BINDING PROTEIN COMPLEX CBF3 SUBUNIT B"/>
    <property type="match status" value="1"/>
</dbReference>
<keyword evidence="3" id="KW-0804">Transcription</keyword>
<evidence type="ECO:0000256" key="1">
    <source>
        <dbReference type="ARBA" id="ARBA00004123"/>
    </source>
</evidence>
<dbReference type="Proteomes" id="UP001147747">
    <property type="component" value="Unassembled WGS sequence"/>
</dbReference>
<reference evidence="8" key="1">
    <citation type="submission" date="2022-12" db="EMBL/GenBank/DDBJ databases">
        <authorList>
            <person name="Petersen C."/>
        </authorList>
    </citation>
    <scope>NUCLEOTIDE SEQUENCE</scope>
    <source>
        <strain evidence="8">IBT 29677</strain>
    </source>
</reference>
<proteinExistence type="predicted"/>
<feature type="transmembrane region" description="Helical" evidence="6">
    <location>
        <begin position="137"/>
        <end position="157"/>
    </location>
</feature>
<feature type="region of interest" description="Disordered" evidence="5">
    <location>
        <begin position="35"/>
        <end position="54"/>
    </location>
</feature>
<gene>
    <name evidence="8" type="ORF">N7509_009676</name>
</gene>
<dbReference type="InterPro" id="IPR007219">
    <property type="entry name" value="XnlR_reg_dom"/>
</dbReference>
<feature type="domain" description="Xylanolytic transcriptional activator regulatory" evidence="7">
    <location>
        <begin position="103"/>
        <end position="305"/>
    </location>
</feature>
<sequence>METKPIICRDESTNLPGLFTRIEILEEAVLRHTGKSNPAVHRPTASPNTLTSTTPATRLSGTGFGNALIYMSSSQHPHAQSSATLVFAISCLPNLDQTRDLFDHFFDTTHPNFGILHVPSTRAILEESYHRLRLEKALEAGTLLLLLSIISSAAFIWTPDLLKKLYITPSEAKDLHVAYSHLALGLLDYDLPPSTAALAGISTLTYLHTNAEGLLDKVHLLRARGLLMARAMRIHCLDTPKSREHRRLNGCDGIEVEVQRRIWWHMVSSDWLLAFSGGPQEGTYIFQKKHMAVQYPSNVDDGAITAKFDPDRAPELDYGIVLALDAKFQEYLQDLPSFFQIHPGGVQDTQFGPHGNSYISWQRLILHFSAHTRLCWLHRRFHLESSVNKRYAYSREAGIRSARMVLELRRLMDDAGPLVSINPCRLWSIMQHVFHAAVLLASDFSLYPTGPDATTRQQEVMAACRILEQSASEVDGTHRVVQKLRATLKERKLKNIPPTTINPSSLISREHTPGGSVPTAVDSPVILYKAEPSPLSSHSDEFSPSPLDKLWSEFVDAAPEMDLDLWTSLLDEIDGTLSAEPLGGLWGGFENRI</sequence>
<dbReference type="PANTHER" id="PTHR31001">
    <property type="entry name" value="UNCHARACTERIZED TRANSCRIPTIONAL REGULATORY PROTEIN"/>
    <property type="match status" value="1"/>
</dbReference>
<dbReference type="InterPro" id="IPR050613">
    <property type="entry name" value="Sec_Metabolite_Reg"/>
</dbReference>
<reference evidence="8" key="2">
    <citation type="journal article" date="2023" name="IMA Fungus">
        <title>Comparative genomic study of the Penicillium genus elucidates a diverse pangenome and 15 lateral gene transfer events.</title>
        <authorList>
            <person name="Petersen C."/>
            <person name="Sorensen T."/>
            <person name="Nielsen M.R."/>
            <person name="Sondergaard T.E."/>
            <person name="Sorensen J.L."/>
            <person name="Fitzpatrick D.A."/>
            <person name="Frisvad J.C."/>
            <person name="Nielsen K.L."/>
        </authorList>
    </citation>
    <scope>NUCLEOTIDE SEQUENCE</scope>
    <source>
        <strain evidence="8">IBT 29677</strain>
    </source>
</reference>
<keyword evidence="6" id="KW-0472">Membrane</keyword>
<keyword evidence="6" id="KW-1133">Transmembrane helix</keyword>
<dbReference type="Pfam" id="PF04082">
    <property type="entry name" value="Fungal_trans"/>
    <property type="match status" value="1"/>
</dbReference>
<comment type="subcellular location">
    <subcellularLocation>
        <location evidence="1">Nucleus</location>
    </subcellularLocation>
</comment>
<dbReference type="RefSeq" id="XP_056484933.1">
    <property type="nucleotide sequence ID" value="XM_056634313.1"/>
</dbReference>
<dbReference type="GeneID" id="81373293"/>
<protein>
    <recommendedName>
        <fullName evidence="7">Xylanolytic transcriptional activator regulatory domain-containing protein</fullName>
    </recommendedName>
</protein>
<keyword evidence="2" id="KW-0805">Transcription regulation</keyword>
<evidence type="ECO:0000256" key="5">
    <source>
        <dbReference type="SAM" id="MobiDB-lite"/>
    </source>
</evidence>
<organism evidence="8 9">
    <name type="scientific">Penicillium cosmopolitanum</name>
    <dbReference type="NCBI Taxonomy" id="1131564"/>
    <lineage>
        <taxon>Eukaryota</taxon>
        <taxon>Fungi</taxon>
        <taxon>Dikarya</taxon>
        <taxon>Ascomycota</taxon>
        <taxon>Pezizomycotina</taxon>
        <taxon>Eurotiomycetes</taxon>
        <taxon>Eurotiomycetidae</taxon>
        <taxon>Eurotiales</taxon>
        <taxon>Aspergillaceae</taxon>
        <taxon>Penicillium</taxon>
    </lineage>
</organism>
<accession>A0A9W9VQ09</accession>
<dbReference type="EMBL" id="JAPZBU010000009">
    <property type="protein sequence ID" value="KAJ5387135.1"/>
    <property type="molecule type" value="Genomic_DNA"/>
</dbReference>
<comment type="caution">
    <text evidence="8">The sequence shown here is derived from an EMBL/GenBank/DDBJ whole genome shotgun (WGS) entry which is preliminary data.</text>
</comment>
<name>A0A9W9VQ09_9EURO</name>
<evidence type="ECO:0000259" key="7">
    <source>
        <dbReference type="Pfam" id="PF04082"/>
    </source>
</evidence>
<dbReference type="GO" id="GO:0005634">
    <property type="term" value="C:nucleus"/>
    <property type="evidence" value="ECO:0007669"/>
    <property type="project" value="UniProtKB-SubCell"/>
</dbReference>